<feature type="non-terminal residue" evidence="2">
    <location>
        <position position="72"/>
    </location>
</feature>
<organism evidence="2 3">
    <name type="scientific">Batillaria attramentaria</name>
    <dbReference type="NCBI Taxonomy" id="370345"/>
    <lineage>
        <taxon>Eukaryota</taxon>
        <taxon>Metazoa</taxon>
        <taxon>Spiralia</taxon>
        <taxon>Lophotrochozoa</taxon>
        <taxon>Mollusca</taxon>
        <taxon>Gastropoda</taxon>
        <taxon>Caenogastropoda</taxon>
        <taxon>Sorbeoconcha</taxon>
        <taxon>Cerithioidea</taxon>
        <taxon>Batillariidae</taxon>
        <taxon>Batillaria</taxon>
    </lineage>
</organism>
<name>A0ABD0JST6_9CAEN</name>
<feature type="non-terminal residue" evidence="2">
    <location>
        <position position="1"/>
    </location>
</feature>
<accession>A0ABD0JST6</accession>
<dbReference type="EMBL" id="JACVVK020000340">
    <property type="protein sequence ID" value="KAK7477841.1"/>
    <property type="molecule type" value="Genomic_DNA"/>
</dbReference>
<dbReference type="AlphaFoldDB" id="A0ABD0JST6"/>
<evidence type="ECO:0000313" key="3">
    <source>
        <dbReference type="Proteomes" id="UP001519460"/>
    </source>
</evidence>
<comment type="caution">
    <text evidence="2">The sequence shown here is derived from an EMBL/GenBank/DDBJ whole genome shotgun (WGS) entry which is preliminary data.</text>
</comment>
<protein>
    <submittedName>
        <fullName evidence="2">Uncharacterized protein</fullName>
    </submittedName>
</protein>
<proteinExistence type="predicted"/>
<keyword evidence="3" id="KW-1185">Reference proteome</keyword>
<gene>
    <name evidence="2" type="ORF">BaRGS_00030919</name>
</gene>
<sequence>QSIGGRLEQLDRTSEPQRSVPPARAALKRPALSCVRNRITLEASCSFQDGGVKRRLHLQDCSWGPVPGARRF</sequence>
<feature type="region of interest" description="Disordered" evidence="1">
    <location>
        <begin position="1"/>
        <end position="26"/>
    </location>
</feature>
<evidence type="ECO:0000313" key="2">
    <source>
        <dbReference type="EMBL" id="KAK7477841.1"/>
    </source>
</evidence>
<reference evidence="2 3" key="1">
    <citation type="journal article" date="2023" name="Sci. Data">
        <title>Genome assembly of the Korean intertidal mud-creeper Batillaria attramentaria.</title>
        <authorList>
            <person name="Patra A.K."/>
            <person name="Ho P.T."/>
            <person name="Jun S."/>
            <person name="Lee S.J."/>
            <person name="Kim Y."/>
            <person name="Won Y.J."/>
        </authorList>
    </citation>
    <scope>NUCLEOTIDE SEQUENCE [LARGE SCALE GENOMIC DNA]</scope>
    <source>
        <strain evidence="2">Wonlab-2016</strain>
    </source>
</reference>
<evidence type="ECO:0000256" key="1">
    <source>
        <dbReference type="SAM" id="MobiDB-lite"/>
    </source>
</evidence>
<dbReference type="Proteomes" id="UP001519460">
    <property type="component" value="Unassembled WGS sequence"/>
</dbReference>